<keyword evidence="3" id="KW-0547">Nucleotide-binding</keyword>
<dbReference type="AlphaFoldDB" id="A0A0F9TAC5"/>
<keyword evidence="8" id="KW-0238">DNA-binding</keyword>
<evidence type="ECO:0000256" key="6">
    <source>
        <dbReference type="ARBA" id="ARBA00022806"/>
    </source>
</evidence>
<dbReference type="PROSITE" id="PS51192">
    <property type="entry name" value="HELICASE_ATP_BIND_1"/>
    <property type="match status" value="1"/>
</dbReference>
<accession>A0A0F9TAC5</accession>
<dbReference type="EC" id="5.6.2.4" evidence="13"/>
<dbReference type="InterPro" id="IPR012340">
    <property type="entry name" value="NA-bd_OB-fold"/>
</dbReference>
<dbReference type="EMBL" id="LAZR01001827">
    <property type="protein sequence ID" value="KKN38458.1"/>
    <property type="molecule type" value="Genomic_DNA"/>
</dbReference>
<keyword evidence="6" id="KW-0347">Helicase</keyword>
<sequence>MTTLEKTSIKDWHQSVQDLPYAGPSAKESLAKLNIASIKDLVFHFPNRYLDTSKVCNISDLRTNEVVTVVGEVKQIAKKMFGRGKGLVEIVITDKTGYISAIFFNQLYMASNFEKGDKVAFAGRAEHKYGALQINSPLYDKLNKSKPLNTMAILPFHSTTSGITTKKIRSLVKSAMEYVPEDEVLPEELINDLGLVGFSEAIHQIHFPDSSDKLQSARERLIFQEFFELQLAVLLKKKKIDDFSAKPLKSCTLIDKALAELDFELTGDQKKVLSEILNDIKLAKPMNRLLLGEVGSGKTVVAFLTSLTAIDEGHQAVIMAPTEILAQQHYKSLKPLTEKLGIDIAILSSSLSEKEKQTISEKISSGEAQLVIGTHSVIQDNIDFKSLAYVVVDEQHRFGVEQRKSLSEKGTRPHTLVMTATPIPRSLALTLYGDLDVSTIKELPSGKDFAQKVKTVVCGPNKREQAYEKIRRDVANGRQAYIVCPLVDQSDKIEAKAVEDEIKLLKDDVFPDLKVESIHGKLKANEKEKIMKAYADNQINVLVATSLIEVGIDIKNATVMLIENADRFGLAQLHQLRGRVGRGEHDGVCILFAALKTDDSIKRMKAIRELKDGFSLAEADLAIRGEGQIFGLKQAGLPDLKIASLTEHFDVLRIARENAKSLLSNDGDLSKLSLLRDTIYKKYYMLLQVSGG</sequence>
<evidence type="ECO:0000256" key="8">
    <source>
        <dbReference type="ARBA" id="ARBA00023125"/>
    </source>
</evidence>
<dbReference type="GO" id="GO:0043138">
    <property type="term" value="F:3'-5' DNA helicase activity"/>
    <property type="evidence" value="ECO:0007669"/>
    <property type="project" value="UniProtKB-EC"/>
</dbReference>
<keyword evidence="4" id="KW-0227">DNA damage</keyword>
<dbReference type="Pfam" id="PF00271">
    <property type="entry name" value="Helicase_C"/>
    <property type="match status" value="1"/>
</dbReference>
<dbReference type="CDD" id="cd04488">
    <property type="entry name" value="RecG_wedge_OBF"/>
    <property type="match status" value="1"/>
</dbReference>
<protein>
    <recommendedName>
        <fullName evidence="2">ATP-dependent DNA helicase RecG</fullName>
        <ecNumber evidence="13">5.6.2.4</ecNumber>
    </recommendedName>
    <alternativeName>
        <fullName evidence="15">DNA branch migration protein RecG</fullName>
    </alternativeName>
    <alternativeName>
        <fullName evidence="16">Probable DNA 3'-5' helicase RecG</fullName>
    </alternativeName>
</protein>
<dbReference type="GO" id="GO:0006281">
    <property type="term" value="P:DNA repair"/>
    <property type="evidence" value="ECO:0007669"/>
    <property type="project" value="UniProtKB-KW"/>
</dbReference>
<dbReference type="InterPro" id="IPR045562">
    <property type="entry name" value="RecG_dom3_C"/>
</dbReference>
<dbReference type="InterPro" id="IPR033454">
    <property type="entry name" value="RecG_wedge"/>
</dbReference>
<dbReference type="Pfam" id="PF19833">
    <property type="entry name" value="RecG_dom3_C"/>
    <property type="match status" value="1"/>
</dbReference>
<keyword evidence="10" id="KW-0234">DNA repair</keyword>
<gene>
    <name evidence="19" type="ORF">LCGC14_0753350</name>
</gene>
<dbReference type="GO" id="GO:0006310">
    <property type="term" value="P:DNA recombination"/>
    <property type="evidence" value="ECO:0007669"/>
    <property type="project" value="UniProtKB-KW"/>
</dbReference>
<name>A0A0F9TAC5_9ZZZZ</name>
<evidence type="ECO:0000256" key="2">
    <source>
        <dbReference type="ARBA" id="ARBA00017846"/>
    </source>
</evidence>
<comment type="catalytic activity">
    <reaction evidence="14">
        <text>ATP + H2O = ADP + phosphate + H(+)</text>
        <dbReference type="Rhea" id="RHEA:13065"/>
        <dbReference type="ChEBI" id="CHEBI:15377"/>
        <dbReference type="ChEBI" id="CHEBI:15378"/>
        <dbReference type="ChEBI" id="CHEBI:30616"/>
        <dbReference type="ChEBI" id="CHEBI:43474"/>
        <dbReference type="ChEBI" id="CHEBI:456216"/>
        <dbReference type="EC" id="5.6.2.4"/>
    </reaction>
</comment>
<dbReference type="CDD" id="cd17992">
    <property type="entry name" value="DEXHc_RecG"/>
    <property type="match status" value="1"/>
</dbReference>
<dbReference type="InterPro" id="IPR014001">
    <property type="entry name" value="Helicase_ATP-bd"/>
</dbReference>
<evidence type="ECO:0000256" key="1">
    <source>
        <dbReference type="ARBA" id="ARBA00007504"/>
    </source>
</evidence>
<reference evidence="19" key="1">
    <citation type="journal article" date="2015" name="Nature">
        <title>Complex archaea that bridge the gap between prokaryotes and eukaryotes.</title>
        <authorList>
            <person name="Spang A."/>
            <person name="Saw J.H."/>
            <person name="Jorgensen S.L."/>
            <person name="Zaremba-Niedzwiedzka K."/>
            <person name="Martijn J."/>
            <person name="Lind A.E."/>
            <person name="van Eijk R."/>
            <person name="Schleper C."/>
            <person name="Guy L."/>
            <person name="Ettema T.J."/>
        </authorList>
    </citation>
    <scope>NUCLEOTIDE SEQUENCE</scope>
</reference>
<keyword evidence="11" id="KW-0413">Isomerase</keyword>
<dbReference type="Gene3D" id="2.40.50.140">
    <property type="entry name" value="Nucleic acid-binding proteins"/>
    <property type="match status" value="1"/>
</dbReference>
<dbReference type="Pfam" id="PF17191">
    <property type="entry name" value="RecG_wedge"/>
    <property type="match status" value="1"/>
</dbReference>
<evidence type="ECO:0000256" key="11">
    <source>
        <dbReference type="ARBA" id="ARBA00023235"/>
    </source>
</evidence>
<dbReference type="InterPro" id="IPR027417">
    <property type="entry name" value="P-loop_NTPase"/>
</dbReference>
<evidence type="ECO:0000256" key="12">
    <source>
        <dbReference type="ARBA" id="ARBA00034617"/>
    </source>
</evidence>
<evidence type="ECO:0000256" key="15">
    <source>
        <dbReference type="ARBA" id="ARBA00049803"/>
    </source>
</evidence>
<dbReference type="GO" id="GO:0016787">
    <property type="term" value="F:hydrolase activity"/>
    <property type="evidence" value="ECO:0007669"/>
    <property type="project" value="UniProtKB-KW"/>
</dbReference>
<dbReference type="NCBIfam" id="NF008168">
    <property type="entry name" value="PRK10917.2-2"/>
    <property type="match status" value="1"/>
</dbReference>
<dbReference type="Pfam" id="PF00270">
    <property type="entry name" value="DEAD"/>
    <property type="match status" value="1"/>
</dbReference>
<evidence type="ECO:0000256" key="5">
    <source>
        <dbReference type="ARBA" id="ARBA00022801"/>
    </source>
</evidence>
<evidence type="ECO:0000259" key="18">
    <source>
        <dbReference type="PROSITE" id="PS51194"/>
    </source>
</evidence>
<organism evidence="19">
    <name type="scientific">marine sediment metagenome</name>
    <dbReference type="NCBI Taxonomy" id="412755"/>
    <lineage>
        <taxon>unclassified sequences</taxon>
        <taxon>metagenomes</taxon>
        <taxon>ecological metagenomes</taxon>
    </lineage>
</organism>
<comment type="caution">
    <text evidence="19">The sequence shown here is derived from an EMBL/GenBank/DDBJ whole genome shotgun (WGS) entry which is preliminary data.</text>
</comment>
<evidence type="ECO:0000256" key="13">
    <source>
        <dbReference type="ARBA" id="ARBA00034808"/>
    </source>
</evidence>
<dbReference type="GO" id="GO:0003677">
    <property type="term" value="F:DNA binding"/>
    <property type="evidence" value="ECO:0007669"/>
    <property type="project" value="UniProtKB-KW"/>
</dbReference>
<dbReference type="PANTHER" id="PTHR47964:SF1">
    <property type="entry name" value="ATP-DEPENDENT DNA HELICASE HOMOLOG RECG, CHLOROPLASTIC"/>
    <property type="match status" value="1"/>
</dbReference>
<evidence type="ECO:0000256" key="3">
    <source>
        <dbReference type="ARBA" id="ARBA00022741"/>
    </source>
</evidence>
<dbReference type="GO" id="GO:0005524">
    <property type="term" value="F:ATP binding"/>
    <property type="evidence" value="ECO:0007669"/>
    <property type="project" value="UniProtKB-KW"/>
</dbReference>
<dbReference type="SMART" id="SM00490">
    <property type="entry name" value="HELICc"/>
    <property type="match status" value="1"/>
</dbReference>
<proteinExistence type="inferred from homology"/>
<comment type="similarity">
    <text evidence="1">Belongs to the helicase family. RecG subfamily.</text>
</comment>
<keyword evidence="9" id="KW-0233">DNA recombination</keyword>
<dbReference type="Gene3D" id="3.40.50.300">
    <property type="entry name" value="P-loop containing nucleotide triphosphate hydrolases"/>
    <property type="match status" value="2"/>
</dbReference>
<dbReference type="InterPro" id="IPR011545">
    <property type="entry name" value="DEAD/DEAH_box_helicase_dom"/>
</dbReference>
<dbReference type="NCBIfam" id="TIGR00643">
    <property type="entry name" value="recG"/>
    <property type="match status" value="1"/>
</dbReference>
<dbReference type="NCBIfam" id="NF008165">
    <property type="entry name" value="PRK10917.1-3"/>
    <property type="match status" value="1"/>
</dbReference>
<evidence type="ECO:0000313" key="19">
    <source>
        <dbReference type="EMBL" id="KKN38458.1"/>
    </source>
</evidence>
<evidence type="ECO:0000256" key="7">
    <source>
        <dbReference type="ARBA" id="ARBA00022840"/>
    </source>
</evidence>
<dbReference type="PROSITE" id="PS51194">
    <property type="entry name" value="HELICASE_CTER"/>
    <property type="match status" value="1"/>
</dbReference>
<keyword evidence="5" id="KW-0378">Hydrolase</keyword>
<feature type="domain" description="Helicase C-terminal" evidence="18">
    <location>
        <begin position="462"/>
        <end position="627"/>
    </location>
</feature>
<dbReference type="InterPro" id="IPR004609">
    <property type="entry name" value="ATP-dep_DNA_helicase_RecG"/>
</dbReference>
<keyword evidence="7" id="KW-0067">ATP-binding</keyword>
<evidence type="ECO:0000256" key="9">
    <source>
        <dbReference type="ARBA" id="ARBA00023172"/>
    </source>
</evidence>
<comment type="catalytic activity">
    <reaction evidence="12">
        <text>Couples ATP hydrolysis with the unwinding of duplex DNA by translocating in the 3'-5' direction.</text>
        <dbReference type="EC" id="5.6.2.4"/>
    </reaction>
</comment>
<dbReference type="InterPro" id="IPR001650">
    <property type="entry name" value="Helicase_C-like"/>
</dbReference>
<evidence type="ECO:0000259" key="17">
    <source>
        <dbReference type="PROSITE" id="PS51192"/>
    </source>
</evidence>
<evidence type="ECO:0000256" key="4">
    <source>
        <dbReference type="ARBA" id="ARBA00022763"/>
    </source>
</evidence>
<dbReference type="SUPFAM" id="SSF50249">
    <property type="entry name" value="Nucleic acid-binding proteins"/>
    <property type="match status" value="1"/>
</dbReference>
<dbReference type="SUPFAM" id="SSF52540">
    <property type="entry name" value="P-loop containing nucleoside triphosphate hydrolases"/>
    <property type="match status" value="2"/>
</dbReference>
<feature type="domain" description="Helicase ATP-binding" evidence="17">
    <location>
        <begin position="279"/>
        <end position="440"/>
    </location>
</feature>
<dbReference type="PANTHER" id="PTHR47964">
    <property type="entry name" value="ATP-DEPENDENT DNA HELICASE HOMOLOG RECG, CHLOROPLASTIC"/>
    <property type="match status" value="1"/>
</dbReference>
<evidence type="ECO:0000256" key="16">
    <source>
        <dbReference type="ARBA" id="ARBA00049819"/>
    </source>
</evidence>
<dbReference type="InterPro" id="IPR047112">
    <property type="entry name" value="RecG/Mfd"/>
</dbReference>
<dbReference type="SMART" id="SM00487">
    <property type="entry name" value="DEXDc"/>
    <property type="match status" value="1"/>
</dbReference>
<evidence type="ECO:0000256" key="10">
    <source>
        <dbReference type="ARBA" id="ARBA00023204"/>
    </source>
</evidence>
<evidence type="ECO:0000256" key="14">
    <source>
        <dbReference type="ARBA" id="ARBA00048988"/>
    </source>
</evidence>